<keyword evidence="4" id="KW-1185">Reference proteome</keyword>
<evidence type="ECO:0000313" key="3">
    <source>
        <dbReference type="EMBL" id="RPJ65715.1"/>
    </source>
</evidence>
<keyword evidence="2" id="KW-0732">Signal</keyword>
<proteinExistence type="predicted"/>
<dbReference type="OrthoDB" id="5787358at2"/>
<dbReference type="NCBIfam" id="NF038125">
    <property type="entry name" value="PEP_CTERM_THxN"/>
    <property type="match status" value="1"/>
</dbReference>
<dbReference type="RefSeq" id="WP_124028346.1">
    <property type="nucleotide sequence ID" value="NZ_JBHRSN010000007.1"/>
</dbReference>
<organism evidence="3 4">
    <name type="scientific">Alteromonas sediminis</name>
    <dbReference type="NCBI Taxonomy" id="2259342"/>
    <lineage>
        <taxon>Bacteria</taxon>
        <taxon>Pseudomonadati</taxon>
        <taxon>Pseudomonadota</taxon>
        <taxon>Gammaproteobacteria</taxon>
        <taxon>Alteromonadales</taxon>
        <taxon>Alteromonadaceae</taxon>
        <taxon>Alteromonas/Salinimonas group</taxon>
        <taxon>Alteromonas</taxon>
    </lineage>
</organism>
<dbReference type="NCBIfam" id="TIGR02595">
    <property type="entry name" value="PEP_CTERM"/>
    <property type="match status" value="1"/>
</dbReference>
<reference evidence="3 4" key="1">
    <citation type="submission" date="2018-11" db="EMBL/GenBank/DDBJ databases">
        <authorList>
            <person name="Ye M.-Q."/>
            <person name="Du Z.-J."/>
        </authorList>
    </citation>
    <scope>NUCLEOTIDE SEQUENCE [LARGE SCALE GENOMIC DNA]</scope>
    <source>
        <strain evidence="3 4">U0105</strain>
    </source>
</reference>
<sequence length="278" mass="29068">MKTANKLIGALAASMLTCASAQAALITEWGFELDSAFTDYVGGQNITEDNTNAFYNAPTYVAWGTGTDKNPGLQSSFNLGAGTNGNLVGDVDTNGAFVDTLELTHNNWEIKSGGAITGATLSTRLSLSAKAIDGFPIDPILFPDLPQQIFDINFKETKNSGDCVVDDDGPKCSDILVININDAGGFNPISGAFEQSFVIDGYKYTAQVKLDGLTTLEDSVCAAANAGSGCIGLTTKEQQSNSFQGSFAIAATFVSEPAAIALLGLSLIGLGGFRRFKK</sequence>
<evidence type="ECO:0000256" key="2">
    <source>
        <dbReference type="SAM" id="SignalP"/>
    </source>
</evidence>
<keyword evidence="1" id="KW-1133">Transmembrane helix</keyword>
<gene>
    <name evidence="3" type="ORF">DRW07_12930</name>
</gene>
<name>A0A3N5YAD5_9ALTE</name>
<evidence type="ECO:0000256" key="1">
    <source>
        <dbReference type="SAM" id="Phobius"/>
    </source>
</evidence>
<keyword evidence="1" id="KW-0812">Transmembrane</keyword>
<keyword evidence="1" id="KW-0472">Membrane</keyword>
<feature type="transmembrane region" description="Helical" evidence="1">
    <location>
        <begin position="247"/>
        <end position="273"/>
    </location>
</feature>
<comment type="caution">
    <text evidence="3">The sequence shown here is derived from an EMBL/GenBank/DDBJ whole genome shotgun (WGS) entry which is preliminary data.</text>
</comment>
<evidence type="ECO:0000313" key="4">
    <source>
        <dbReference type="Proteomes" id="UP000275281"/>
    </source>
</evidence>
<dbReference type="InterPro" id="IPR013424">
    <property type="entry name" value="Ice-binding_C"/>
</dbReference>
<accession>A0A3N5YAD5</accession>
<feature type="chain" id="PRO_5018266395" evidence="2">
    <location>
        <begin position="24"/>
        <end position="278"/>
    </location>
</feature>
<protein>
    <submittedName>
        <fullName evidence="3">PEP-CTERM sorting domain-containing protein</fullName>
    </submittedName>
</protein>
<dbReference type="AlphaFoldDB" id="A0A3N5YAD5"/>
<dbReference type="Proteomes" id="UP000275281">
    <property type="component" value="Unassembled WGS sequence"/>
</dbReference>
<dbReference type="EMBL" id="RPOK01000004">
    <property type="protein sequence ID" value="RPJ65715.1"/>
    <property type="molecule type" value="Genomic_DNA"/>
</dbReference>
<feature type="signal peptide" evidence="2">
    <location>
        <begin position="1"/>
        <end position="23"/>
    </location>
</feature>